<dbReference type="InterPro" id="IPR023232">
    <property type="entry name" value="Glyco_hydro_2_AS"/>
</dbReference>
<evidence type="ECO:0000256" key="7">
    <source>
        <dbReference type="ARBA" id="ARBA00032230"/>
    </source>
</evidence>
<accession>A0ABW1IUY8</accession>
<dbReference type="InterPro" id="IPR006103">
    <property type="entry name" value="Glyco_hydro_2_cat"/>
</dbReference>
<dbReference type="RefSeq" id="WP_379896433.1">
    <property type="nucleotide sequence ID" value="NZ_CBCSCT010000007.1"/>
</dbReference>
<evidence type="ECO:0000256" key="8">
    <source>
        <dbReference type="RuleBase" id="RU361154"/>
    </source>
</evidence>
<reference evidence="11" key="1">
    <citation type="journal article" date="2019" name="Int. J. Syst. Evol. Microbiol.">
        <title>The Global Catalogue of Microorganisms (GCM) 10K type strain sequencing project: providing services to taxonomists for standard genome sequencing and annotation.</title>
        <authorList>
            <consortium name="The Broad Institute Genomics Platform"/>
            <consortium name="The Broad Institute Genome Sequencing Center for Infectious Disease"/>
            <person name="Wu L."/>
            <person name="Ma J."/>
        </authorList>
    </citation>
    <scope>NUCLEOTIDE SEQUENCE [LARGE SCALE GENOMIC DNA]</scope>
    <source>
        <strain evidence="11">CCM 8749</strain>
    </source>
</reference>
<evidence type="ECO:0000256" key="5">
    <source>
        <dbReference type="ARBA" id="ARBA00022801"/>
    </source>
</evidence>
<comment type="catalytic activity">
    <reaction evidence="1 8">
        <text>Hydrolysis of terminal non-reducing beta-D-galactose residues in beta-D-galactosides.</text>
        <dbReference type="EC" id="3.2.1.23"/>
    </reaction>
</comment>
<dbReference type="SUPFAM" id="SSF49785">
    <property type="entry name" value="Galactose-binding domain-like"/>
    <property type="match status" value="1"/>
</dbReference>
<organism evidence="10 11">
    <name type="scientific">Marinicrinis lubricantis</name>
    <dbReference type="NCBI Taxonomy" id="2086470"/>
    <lineage>
        <taxon>Bacteria</taxon>
        <taxon>Bacillati</taxon>
        <taxon>Bacillota</taxon>
        <taxon>Bacilli</taxon>
        <taxon>Bacillales</taxon>
        <taxon>Paenibacillaceae</taxon>
    </lineage>
</organism>
<dbReference type="InterPro" id="IPR050347">
    <property type="entry name" value="Bact_Beta-galactosidase"/>
</dbReference>
<dbReference type="PROSITE" id="PS00719">
    <property type="entry name" value="GLYCOSYL_HYDROL_F2_1"/>
    <property type="match status" value="1"/>
</dbReference>
<dbReference type="SUPFAM" id="SSF74650">
    <property type="entry name" value="Galactose mutarotase-like"/>
    <property type="match status" value="1"/>
</dbReference>
<dbReference type="SMART" id="SM01038">
    <property type="entry name" value="Bgal_small_N"/>
    <property type="match status" value="1"/>
</dbReference>
<dbReference type="InterPro" id="IPR008979">
    <property type="entry name" value="Galactose-bd-like_sf"/>
</dbReference>
<dbReference type="InterPro" id="IPR006102">
    <property type="entry name" value="Ig-like_GH2"/>
</dbReference>
<keyword evidence="11" id="KW-1185">Reference proteome</keyword>
<dbReference type="Gene3D" id="2.70.98.10">
    <property type="match status" value="1"/>
</dbReference>
<dbReference type="InterPro" id="IPR006104">
    <property type="entry name" value="Glyco_hydro_2_N"/>
</dbReference>
<dbReference type="Gene3D" id="3.20.20.80">
    <property type="entry name" value="Glycosidases"/>
    <property type="match status" value="1"/>
</dbReference>
<dbReference type="PANTHER" id="PTHR46323:SF2">
    <property type="entry name" value="BETA-GALACTOSIDASE"/>
    <property type="match status" value="1"/>
</dbReference>
<dbReference type="InterPro" id="IPR032312">
    <property type="entry name" value="LacZ_4"/>
</dbReference>
<dbReference type="InterPro" id="IPR014718">
    <property type="entry name" value="GH-type_carb-bd"/>
</dbReference>
<evidence type="ECO:0000259" key="9">
    <source>
        <dbReference type="SMART" id="SM01038"/>
    </source>
</evidence>
<dbReference type="GO" id="GO:0016787">
    <property type="term" value="F:hydrolase activity"/>
    <property type="evidence" value="ECO:0007669"/>
    <property type="project" value="UniProtKB-KW"/>
</dbReference>
<proteinExistence type="inferred from homology"/>
<dbReference type="InterPro" id="IPR004199">
    <property type="entry name" value="B-gal_small/dom_5"/>
</dbReference>
<dbReference type="Pfam" id="PF16353">
    <property type="entry name" value="LacZ_4"/>
    <property type="match status" value="1"/>
</dbReference>
<dbReference type="PANTHER" id="PTHR46323">
    <property type="entry name" value="BETA-GALACTOSIDASE"/>
    <property type="match status" value="1"/>
</dbReference>
<dbReference type="SUPFAM" id="SSF51445">
    <property type="entry name" value="(Trans)glycosidases"/>
    <property type="match status" value="1"/>
</dbReference>
<sequence>MKKKFHYTPPQNGYPEWNNNPEIFQLNRMEAHSTLMPYRTREEALAGRRYASDYFKSLNGTWKFSFAENPEQRIRHFYEADYDCSSWDEIPVPSHWQLQGYDYPQYTNVTYPWTGKEDIQPPFAPVNYNPVGSYVRTFAVPDTWQGLPVYISFQGVESAFYVWLNGELVGYSEDTFTPAEFDLTPYLQEGENKLAVEVYRWCDASWLEDQDFWRLSGIFRDVYLYATPKAHIYDFFAVPHLDENYEHAQLEIKGLVMNALGLELGSLTVGAALYDSNQIPVWAAPVAVTVPIGGEEKLEWSLKAPVRSPQKWSAESPVLYTLVLELKNEAGESEEFISCRVGFRSFEIKDKQMMINGKPIMFKGVNRHEFHPERGRAVTYEDMVRDIQLMKQYNMNAVRTSHYPNHPLWYELCDEYGLYVIDETNLETHGSWTYGQKGLGGAIPGSNPQWTANVLDRCNSMFQRDKNHPSIVIWSLGNESFGGDNFLYMKQFLKEHDPSRIVHYEGVFHYRPSEDASEIESQMYSSVQQVEHYARNNPQKPFILCEYSHAMGNSNGNLFKYWDLFYQYDVLQGGFIWDWIDQSIIAYTDEGQPYFAYGGDFGDTPNDGNFCGDGIIFADRTVSPKIFEVQKCYQNVWFEAVDLAKGIVKLTNRHLFTNTNAYDVYWEVWKEGAVLQSGTLIADVEPLQSGKIAIPFTLPGKADAQGEYLLNVSLRLKQDTLWAAAGYEIAWEQFKLPVSAKLTVLQCANIPLTINENDDQVTVSGSGFQAIFDCGTGSLASYQVQGTECLQGPVVPNFWRAVTDNDRGNKLDVRCATWREVSLNRHLSSVHFQQEVGGTKACFQALYSLATEPAASTCQLTYTVTGDGKVNVHMVLVPGNGLPELPEVGVRFDMPASFEQLNWYGRGPHENYWDRKTGAKVGIYEGTVAEQMVPYLKPQECGNKTDVRWAQITNQDGIGLRISGQPTIEMSALPYSPFELEAHDHPYKLPASGKTAVRIHYKQMGVAGDDSWNARTHPEFTLYANRTYEYCFVLEGTK</sequence>
<name>A0ABW1IUY8_9BACL</name>
<comment type="similarity">
    <text evidence="2 8">Belongs to the glycosyl hydrolase 2 family.</text>
</comment>
<dbReference type="InterPro" id="IPR011013">
    <property type="entry name" value="Gal_mutarotase_sf_dom"/>
</dbReference>
<dbReference type="InterPro" id="IPR017853">
    <property type="entry name" value="GH"/>
</dbReference>
<dbReference type="Pfam" id="PF02836">
    <property type="entry name" value="Glyco_hydro_2_C"/>
    <property type="match status" value="1"/>
</dbReference>
<evidence type="ECO:0000256" key="2">
    <source>
        <dbReference type="ARBA" id="ARBA00007401"/>
    </source>
</evidence>
<dbReference type="PRINTS" id="PR00132">
    <property type="entry name" value="GLHYDRLASE2"/>
</dbReference>
<evidence type="ECO:0000313" key="11">
    <source>
        <dbReference type="Proteomes" id="UP001596250"/>
    </source>
</evidence>
<feature type="domain" description="Beta galactosidase small chain/" evidence="9">
    <location>
        <begin position="762"/>
        <end position="1035"/>
    </location>
</feature>
<dbReference type="Pfam" id="PF02929">
    <property type="entry name" value="Bgal_small_N"/>
    <property type="match status" value="1"/>
</dbReference>
<dbReference type="PROSITE" id="PS00608">
    <property type="entry name" value="GLYCOSYL_HYDROL_F2_2"/>
    <property type="match status" value="1"/>
</dbReference>
<comment type="caution">
    <text evidence="10">The sequence shown here is derived from an EMBL/GenBank/DDBJ whole genome shotgun (WGS) entry which is preliminary data.</text>
</comment>
<evidence type="ECO:0000256" key="1">
    <source>
        <dbReference type="ARBA" id="ARBA00001412"/>
    </source>
</evidence>
<evidence type="ECO:0000313" key="10">
    <source>
        <dbReference type="EMBL" id="MFC5988910.1"/>
    </source>
</evidence>
<gene>
    <name evidence="10" type="ORF">ACFPXP_21105</name>
</gene>
<dbReference type="Gene3D" id="2.60.120.260">
    <property type="entry name" value="Galactose-binding domain-like"/>
    <property type="match status" value="1"/>
</dbReference>
<evidence type="ECO:0000256" key="6">
    <source>
        <dbReference type="ARBA" id="ARBA00023295"/>
    </source>
</evidence>
<protein>
    <recommendedName>
        <fullName evidence="4 8">Beta-galactosidase</fullName>
        <ecNumber evidence="3 8">3.2.1.23</ecNumber>
    </recommendedName>
    <alternativeName>
        <fullName evidence="7 8">Lactase</fullName>
    </alternativeName>
</protein>
<evidence type="ECO:0000256" key="3">
    <source>
        <dbReference type="ARBA" id="ARBA00012756"/>
    </source>
</evidence>
<dbReference type="InterPro" id="IPR036156">
    <property type="entry name" value="Beta-gal/glucu_dom_sf"/>
</dbReference>
<dbReference type="SUPFAM" id="SSF49303">
    <property type="entry name" value="beta-Galactosidase/glucuronidase domain"/>
    <property type="match status" value="2"/>
</dbReference>
<dbReference type="Pfam" id="PF02837">
    <property type="entry name" value="Glyco_hydro_2_N"/>
    <property type="match status" value="1"/>
</dbReference>
<dbReference type="Proteomes" id="UP001596250">
    <property type="component" value="Unassembled WGS sequence"/>
</dbReference>
<dbReference type="Gene3D" id="2.60.40.10">
    <property type="entry name" value="Immunoglobulins"/>
    <property type="match status" value="2"/>
</dbReference>
<dbReference type="InterPro" id="IPR013783">
    <property type="entry name" value="Ig-like_fold"/>
</dbReference>
<dbReference type="InterPro" id="IPR023230">
    <property type="entry name" value="Glyco_hydro_2_CS"/>
</dbReference>
<keyword evidence="6 8" id="KW-0326">Glycosidase</keyword>
<keyword evidence="5 8" id="KW-0378">Hydrolase</keyword>
<evidence type="ECO:0000256" key="4">
    <source>
        <dbReference type="ARBA" id="ARBA00013303"/>
    </source>
</evidence>
<dbReference type="EC" id="3.2.1.23" evidence="3 8"/>
<dbReference type="Pfam" id="PF00703">
    <property type="entry name" value="Glyco_hydro_2"/>
    <property type="match status" value="1"/>
</dbReference>
<dbReference type="EMBL" id="JBHSQV010000185">
    <property type="protein sequence ID" value="MFC5988910.1"/>
    <property type="molecule type" value="Genomic_DNA"/>
</dbReference>
<dbReference type="InterPro" id="IPR006101">
    <property type="entry name" value="Glyco_hydro_2"/>
</dbReference>